<feature type="transmembrane region" description="Helical" evidence="8">
    <location>
        <begin position="319"/>
        <end position="338"/>
    </location>
</feature>
<evidence type="ECO:0000256" key="4">
    <source>
        <dbReference type="ARBA" id="ARBA00022475"/>
    </source>
</evidence>
<protein>
    <submittedName>
        <fullName evidence="9">Iron ABC transporter permease</fullName>
    </submittedName>
</protein>
<dbReference type="SUPFAM" id="SSF81345">
    <property type="entry name" value="ABC transporter involved in vitamin B12 uptake, BtuC"/>
    <property type="match status" value="1"/>
</dbReference>
<reference evidence="9" key="1">
    <citation type="submission" date="2022-06" db="EMBL/GenBank/DDBJ databases">
        <title>Genome sequencing of Brevibacillus sp. BB3-R1.</title>
        <authorList>
            <person name="Heo J."/>
            <person name="Lee D."/>
            <person name="Won M."/>
            <person name="Han B.-H."/>
            <person name="Hong S.-B."/>
            <person name="Kwon S.-W."/>
        </authorList>
    </citation>
    <scope>NUCLEOTIDE SEQUENCE</scope>
    <source>
        <strain evidence="9">BB3-R1</strain>
    </source>
</reference>
<keyword evidence="5 8" id="KW-0812">Transmembrane</keyword>
<dbReference type="RefSeq" id="WP_251873290.1">
    <property type="nucleotide sequence ID" value="NZ_CP098755.1"/>
</dbReference>
<comment type="similarity">
    <text evidence="2">Belongs to the binding-protein-dependent transport system permease family. FecCD subfamily.</text>
</comment>
<dbReference type="PANTHER" id="PTHR30472">
    <property type="entry name" value="FERRIC ENTEROBACTIN TRANSPORT SYSTEM PERMEASE PROTEIN"/>
    <property type="match status" value="1"/>
</dbReference>
<dbReference type="Gene3D" id="1.10.3470.10">
    <property type="entry name" value="ABC transporter involved in vitamin B12 uptake, BtuC"/>
    <property type="match status" value="1"/>
</dbReference>
<feature type="transmembrane region" description="Helical" evidence="8">
    <location>
        <begin position="101"/>
        <end position="121"/>
    </location>
</feature>
<feature type="transmembrane region" description="Helical" evidence="8">
    <location>
        <begin position="18"/>
        <end position="38"/>
    </location>
</feature>
<dbReference type="Pfam" id="PF01032">
    <property type="entry name" value="FecCD"/>
    <property type="match status" value="1"/>
</dbReference>
<feature type="transmembrane region" description="Helical" evidence="8">
    <location>
        <begin position="157"/>
        <end position="180"/>
    </location>
</feature>
<evidence type="ECO:0000256" key="8">
    <source>
        <dbReference type="SAM" id="Phobius"/>
    </source>
</evidence>
<keyword evidence="7 8" id="KW-0472">Membrane</keyword>
<feature type="transmembrane region" description="Helical" evidence="8">
    <location>
        <begin position="192"/>
        <end position="217"/>
    </location>
</feature>
<evidence type="ECO:0000256" key="6">
    <source>
        <dbReference type="ARBA" id="ARBA00022989"/>
    </source>
</evidence>
<evidence type="ECO:0000313" key="9">
    <source>
        <dbReference type="EMBL" id="USG66190.1"/>
    </source>
</evidence>
<proteinExistence type="inferred from homology"/>
<comment type="subcellular location">
    <subcellularLocation>
        <location evidence="1">Cell membrane</location>
        <topology evidence="1">Multi-pass membrane protein</topology>
    </subcellularLocation>
</comment>
<keyword evidence="3" id="KW-0813">Transport</keyword>
<keyword evidence="10" id="KW-1185">Reference proteome</keyword>
<dbReference type="Proteomes" id="UP001056500">
    <property type="component" value="Chromosome"/>
</dbReference>
<evidence type="ECO:0000313" key="10">
    <source>
        <dbReference type="Proteomes" id="UP001056500"/>
    </source>
</evidence>
<dbReference type="InterPro" id="IPR000522">
    <property type="entry name" value="ABC_transptr_permease_BtuC"/>
</dbReference>
<feature type="transmembrane region" description="Helical" evidence="8">
    <location>
        <begin position="69"/>
        <end position="89"/>
    </location>
</feature>
<evidence type="ECO:0000256" key="1">
    <source>
        <dbReference type="ARBA" id="ARBA00004651"/>
    </source>
</evidence>
<feature type="transmembrane region" description="Helical" evidence="8">
    <location>
        <begin position="249"/>
        <end position="279"/>
    </location>
</feature>
<feature type="transmembrane region" description="Helical" evidence="8">
    <location>
        <begin position="128"/>
        <end position="151"/>
    </location>
</feature>
<dbReference type="CDD" id="cd06550">
    <property type="entry name" value="TM_ABC_iron-siderophores_like"/>
    <property type="match status" value="1"/>
</dbReference>
<evidence type="ECO:0000256" key="2">
    <source>
        <dbReference type="ARBA" id="ARBA00007935"/>
    </source>
</evidence>
<dbReference type="InterPro" id="IPR037294">
    <property type="entry name" value="ABC_BtuC-like"/>
</dbReference>
<name>A0ABY4WK02_9BACL</name>
<evidence type="ECO:0000256" key="5">
    <source>
        <dbReference type="ARBA" id="ARBA00022692"/>
    </source>
</evidence>
<sequence length="342" mass="35874">MNQVSIQQAEGRRKARTYIVMAVLAVLIIICFVVSMSTGQVRLTPIDMFKTLVGLGTAKQEMILFDFRLPRIVIAVLVGAGLAVSGAILQGVSRNGLADPGLMGINAGAGFAVAAYLMVFAKGGGESVLLLPFVALLGAFSAAGLIYLVAWKNGVTPIRLILVGIGVGLAFAALMILLSIKMDPHTYLYVEVWLAGSIWGSNWTYVAVLLPWIFLLLPFAMYKAGSLNILGLGDQAAAGLGTAVEKERLILLCTSVALAGSCVSIGGGIGFIGLVAPHLARQLVGPRHERMLPATALLGSLLLLVSDFAARNLMAPSELPTGIVVAVIGAPYFLYLLARSKA</sequence>
<evidence type="ECO:0000256" key="3">
    <source>
        <dbReference type="ARBA" id="ARBA00022448"/>
    </source>
</evidence>
<keyword evidence="4" id="KW-1003">Cell membrane</keyword>
<gene>
    <name evidence="9" type="ORF">NDK47_02320</name>
</gene>
<evidence type="ECO:0000256" key="7">
    <source>
        <dbReference type="ARBA" id="ARBA00023136"/>
    </source>
</evidence>
<dbReference type="EMBL" id="CP098755">
    <property type="protein sequence ID" value="USG66190.1"/>
    <property type="molecule type" value="Genomic_DNA"/>
</dbReference>
<keyword evidence="6 8" id="KW-1133">Transmembrane helix</keyword>
<dbReference type="PANTHER" id="PTHR30472:SF64">
    <property type="entry name" value="IRON(3+)-HYDROXAMATE IMPORT SYSTEM PERMEASE PROTEIN FHUG"/>
    <property type="match status" value="1"/>
</dbReference>
<accession>A0ABY4WK02</accession>
<organism evidence="9 10">
    <name type="scientific">Brevibacillus ruminantium</name>
    <dbReference type="NCBI Taxonomy" id="2950604"/>
    <lineage>
        <taxon>Bacteria</taxon>
        <taxon>Bacillati</taxon>
        <taxon>Bacillota</taxon>
        <taxon>Bacilli</taxon>
        <taxon>Bacillales</taxon>
        <taxon>Paenibacillaceae</taxon>
        <taxon>Brevibacillus</taxon>
    </lineage>
</organism>